<proteinExistence type="predicted"/>
<gene>
    <name evidence="1" type="ORF">CSB45_01455</name>
</gene>
<sequence>MANISESLAKAMQIDGAIGVALVDFKSGMCLGTEGGGRINMQLAAAGNTEVVRAKKKVRDKLGIEDKIEDILITLEAQYHLIRMLHSSTTVFLYLILDRGKSNLALARLELEKIDKNLDM</sequence>
<name>A0A2G6EAI6_9BACT</name>
<evidence type="ECO:0000313" key="1">
    <source>
        <dbReference type="EMBL" id="PID59100.1"/>
    </source>
</evidence>
<accession>A0A2G6EAI6</accession>
<dbReference type="AlphaFoldDB" id="A0A2G6EAI6"/>
<dbReference type="EMBL" id="PDPS01000020">
    <property type="protein sequence ID" value="PID59100.1"/>
    <property type="molecule type" value="Genomic_DNA"/>
</dbReference>
<comment type="caution">
    <text evidence="1">The sequence shown here is derived from an EMBL/GenBank/DDBJ whole genome shotgun (WGS) entry which is preliminary data.</text>
</comment>
<protein>
    <recommendedName>
        <fullName evidence="3">Roadblock/LAMTOR2 domain-containing protein</fullName>
    </recommendedName>
</protein>
<organism evidence="1 2">
    <name type="scientific">candidate division KSB3 bacterium</name>
    <dbReference type="NCBI Taxonomy" id="2044937"/>
    <lineage>
        <taxon>Bacteria</taxon>
        <taxon>candidate division KSB3</taxon>
    </lineage>
</organism>
<dbReference type="Proteomes" id="UP000229740">
    <property type="component" value="Unassembled WGS sequence"/>
</dbReference>
<evidence type="ECO:0008006" key="3">
    <source>
        <dbReference type="Google" id="ProtNLM"/>
    </source>
</evidence>
<reference evidence="1 2" key="1">
    <citation type="submission" date="2017-10" db="EMBL/GenBank/DDBJ databases">
        <title>Novel microbial diversity and functional potential in the marine mammal oral microbiome.</title>
        <authorList>
            <person name="Dudek N.K."/>
            <person name="Sun C.L."/>
            <person name="Burstein D."/>
            <person name="Kantor R.S."/>
            <person name="Aliaga Goltsman D.S."/>
            <person name="Bik E.M."/>
            <person name="Thomas B.C."/>
            <person name="Banfield J.F."/>
            <person name="Relman D.A."/>
        </authorList>
    </citation>
    <scope>NUCLEOTIDE SEQUENCE [LARGE SCALE GENOMIC DNA]</scope>
    <source>
        <strain evidence="1">DOLZORAL124_49_17</strain>
    </source>
</reference>
<evidence type="ECO:0000313" key="2">
    <source>
        <dbReference type="Proteomes" id="UP000229740"/>
    </source>
</evidence>